<feature type="transmembrane region" description="Helical" evidence="1">
    <location>
        <begin position="96"/>
        <end position="117"/>
    </location>
</feature>
<name>A0A8X8Z0R4_SALSN</name>
<keyword evidence="1" id="KW-0812">Transmembrane</keyword>
<dbReference type="PANTHER" id="PTHR31170">
    <property type="entry name" value="BNAC04G53230D PROTEIN"/>
    <property type="match status" value="1"/>
</dbReference>
<gene>
    <name evidence="2" type="ORF">SASPL_151810</name>
</gene>
<evidence type="ECO:0000256" key="1">
    <source>
        <dbReference type="SAM" id="Phobius"/>
    </source>
</evidence>
<dbReference type="InterPro" id="IPR004158">
    <property type="entry name" value="DUF247_pln"/>
</dbReference>
<organism evidence="2">
    <name type="scientific">Salvia splendens</name>
    <name type="common">Scarlet sage</name>
    <dbReference type="NCBI Taxonomy" id="180675"/>
    <lineage>
        <taxon>Eukaryota</taxon>
        <taxon>Viridiplantae</taxon>
        <taxon>Streptophyta</taxon>
        <taxon>Embryophyta</taxon>
        <taxon>Tracheophyta</taxon>
        <taxon>Spermatophyta</taxon>
        <taxon>Magnoliopsida</taxon>
        <taxon>eudicotyledons</taxon>
        <taxon>Gunneridae</taxon>
        <taxon>Pentapetalae</taxon>
        <taxon>asterids</taxon>
        <taxon>lamiids</taxon>
        <taxon>Lamiales</taxon>
        <taxon>Lamiaceae</taxon>
        <taxon>Nepetoideae</taxon>
        <taxon>Mentheae</taxon>
        <taxon>Salviinae</taxon>
        <taxon>Salvia</taxon>
        <taxon>Salvia subgen. Calosphace</taxon>
        <taxon>core Calosphace</taxon>
    </lineage>
</organism>
<reference evidence="2" key="2">
    <citation type="submission" date="2020-08" db="EMBL/GenBank/DDBJ databases">
        <title>Plant Genome Project.</title>
        <authorList>
            <person name="Zhang R.-G."/>
        </authorList>
    </citation>
    <scope>NUCLEOTIDE SEQUENCE</scope>
    <source>
        <strain evidence="2">Huo1</strain>
        <tissue evidence="2">Leaf</tissue>
    </source>
</reference>
<comment type="caution">
    <text evidence="2">The sequence shown here is derived from an EMBL/GenBank/DDBJ whole genome shotgun (WGS) entry which is preliminary data.</text>
</comment>
<sequence length="123" mass="14238">MSQGIKTDFGVVSYFNFMKTLINYVKDVKVLREKGILYSQLANDEEVVEMFQSINTYGFSNTDLFLEVKMRIEEHCNSKANTWMTDLINTNFRSPWAIIALVVATILLCLTFVQTYYTINPLN</sequence>
<accession>A0A8X8Z0R4</accession>
<dbReference type="EMBL" id="PNBA02000021">
    <property type="protein sequence ID" value="KAG6386642.1"/>
    <property type="molecule type" value="Genomic_DNA"/>
</dbReference>
<dbReference type="PANTHER" id="PTHR31170:SF25">
    <property type="entry name" value="BNAA09G04570D PROTEIN"/>
    <property type="match status" value="1"/>
</dbReference>
<evidence type="ECO:0000313" key="2">
    <source>
        <dbReference type="EMBL" id="KAG6386642.1"/>
    </source>
</evidence>
<keyword evidence="1" id="KW-1133">Transmembrane helix</keyword>
<dbReference type="Pfam" id="PF03140">
    <property type="entry name" value="DUF247"/>
    <property type="match status" value="1"/>
</dbReference>
<keyword evidence="3" id="KW-1185">Reference proteome</keyword>
<evidence type="ECO:0000313" key="3">
    <source>
        <dbReference type="Proteomes" id="UP000298416"/>
    </source>
</evidence>
<proteinExistence type="predicted"/>
<dbReference type="AlphaFoldDB" id="A0A8X8Z0R4"/>
<dbReference type="Proteomes" id="UP000298416">
    <property type="component" value="Unassembled WGS sequence"/>
</dbReference>
<protein>
    <submittedName>
        <fullName evidence="2">Uncharacterized protein</fullName>
    </submittedName>
</protein>
<reference evidence="2" key="1">
    <citation type="submission" date="2018-01" db="EMBL/GenBank/DDBJ databases">
        <authorList>
            <person name="Mao J.F."/>
        </authorList>
    </citation>
    <scope>NUCLEOTIDE SEQUENCE</scope>
    <source>
        <strain evidence="2">Huo1</strain>
        <tissue evidence="2">Leaf</tissue>
    </source>
</reference>
<keyword evidence="1" id="KW-0472">Membrane</keyword>